<comment type="similarity">
    <text evidence="1">Belongs to the ComF/GntX family.</text>
</comment>
<evidence type="ECO:0000313" key="4">
    <source>
        <dbReference type="Proteomes" id="UP000189475"/>
    </source>
</evidence>
<feature type="domain" description="Phosphoribosyltransferase" evidence="2">
    <location>
        <begin position="191"/>
        <end position="247"/>
    </location>
</feature>
<dbReference type="PANTHER" id="PTHR47505:SF1">
    <property type="entry name" value="DNA UTILIZATION PROTEIN YHGH"/>
    <property type="match status" value="1"/>
</dbReference>
<dbReference type="InterPro" id="IPR029057">
    <property type="entry name" value="PRTase-like"/>
</dbReference>
<reference evidence="3 4" key="1">
    <citation type="submission" date="2017-02" db="EMBL/GenBank/DDBJ databases">
        <authorList>
            <person name="Peterson S.W."/>
        </authorList>
    </citation>
    <scope>NUCLEOTIDE SEQUENCE [LARGE SCALE GENOMIC DNA]</scope>
    <source>
        <strain evidence="3 4">CECT 9027</strain>
    </source>
</reference>
<dbReference type="InterPro" id="IPR051910">
    <property type="entry name" value="ComF/GntX_DNA_util-trans"/>
</dbReference>
<proteinExistence type="inferred from homology"/>
<dbReference type="STRING" id="1918946.VPAL9027_02776"/>
<gene>
    <name evidence="3" type="ORF">VPAL9027_02776</name>
</gene>
<dbReference type="PANTHER" id="PTHR47505">
    <property type="entry name" value="DNA UTILIZATION PROTEIN YHGH"/>
    <property type="match status" value="1"/>
</dbReference>
<name>A0A1R4B787_9VIBR</name>
<protein>
    <submittedName>
        <fullName evidence="3">DNA utilization protein GntX</fullName>
    </submittedName>
</protein>
<dbReference type="Pfam" id="PF00156">
    <property type="entry name" value="Pribosyltran"/>
    <property type="match status" value="1"/>
</dbReference>
<dbReference type="AlphaFoldDB" id="A0A1R4B787"/>
<dbReference type="Proteomes" id="UP000189475">
    <property type="component" value="Unassembled WGS sequence"/>
</dbReference>
<accession>A0A1R4B787</accession>
<dbReference type="InterPro" id="IPR000836">
    <property type="entry name" value="PRTase_dom"/>
</dbReference>
<dbReference type="CDD" id="cd06223">
    <property type="entry name" value="PRTases_typeI"/>
    <property type="match status" value="1"/>
</dbReference>
<dbReference type="Gene3D" id="3.40.50.2020">
    <property type="match status" value="1"/>
</dbReference>
<evidence type="ECO:0000259" key="2">
    <source>
        <dbReference type="Pfam" id="PF00156"/>
    </source>
</evidence>
<evidence type="ECO:0000256" key="1">
    <source>
        <dbReference type="ARBA" id="ARBA00008007"/>
    </source>
</evidence>
<dbReference type="SUPFAM" id="SSF53271">
    <property type="entry name" value="PRTase-like"/>
    <property type="match status" value="1"/>
</dbReference>
<organism evidence="3 4">
    <name type="scientific">Vibrio palustris</name>
    <dbReference type="NCBI Taxonomy" id="1918946"/>
    <lineage>
        <taxon>Bacteria</taxon>
        <taxon>Pseudomonadati</taxon>
        <taxon>Pseudomonadota</taxon>
        <taxon>Gammaproteobacteria</taxon>
        <taxon>Vibrionales</taxon>
        <taxon>Vibrionaceae</taxon>
        <taxon>Vibrio</taxon>
    </lineage>
</organism>
<evidence type="ECO:0000313" key="3">
    <source>
        <dbReference type="EMBL" id="SJL84779.1"/>
    </source>
</evidence>
<keyword evidence="4" id="KW-1185">Reference proteome</keyword>
<sequence length="250" mass="28749">MHPYFGDAMINVMLMLANWLQKNIKRQIPQCCHLCGLSLDSPHALSLCSACRLALQPTPRCQRCGLTTAIPTKQCGRCLKEPPWWQALYCIGDYRYPLTQYIHQLKYQRQFWLAKPLAQQLSTVITEPAPVLCAVPMHWRRYLWRGFNQSDQLAKQLAQHLQVQYWPHLFHRQRATAPQKGLHRKQRRHNLYGAFGFTTPIYALGSHVAIIDDVVTTGSTLKPLCQLLTKVGVTQIDVYCLCRTPEPSEP</sequence>
<dbReference type="EMBL" id="FUFT01000006">
    <property type="protein sequence ID" value="SJL84779.1"/>
    <property type="molecule type" value="Genomic_DNA"/>
</dbReference>